<feature type="transmembrane region" description="Helical" evidence="8">
    <location>
        <begin position="188"/>
        <end position="207"/>
    </location>
</feature>
<dbReference type="InterPro" id="IPR027469">
    <property type="entry name" value="Cation_efflux_TMD_sf"/>
</dbReference>
<evidence type="ECO:0000313" key="12">
    <source>
        <dbReference type="Proteomes" id="UP000320209"/>
    </source>
</evidence>
<feature type="domain" description="Cation efflux protein cytoplasmic" evidence="10">
    <location>
        <begin position="221"/>
        <end position="295"/>
    </location>
</feature>
<feature type="transmembrane region" description="Helical" evidence="8">
    <location>
        <begin position="93"/>
        <end position="112"/>
    </location>
</feature>
<evidence type="ECO:0000256" key="3">
    <source>
        <dbReference type="ARBA" id="ARBA00022448"/>
    </source>
</evidence>
<dbReference type="Pfam" id="PF16916">
    <property type="entry name" value="ZT_dimer"/>
    <property type="match status" value="1"/>
</dbReference>
<name>A0A543A3Q8_9ACTN</name>
<evidence type="ECO:0000259" key="9">
    <source>
        <dbReference type="Pfam" id="PF01545"/>
    </source>
</evidence>
<feature type="transmembrane region" description="Helical" evidence="8">
    <location>
        <begin position="55"/>
        <end position="72"/>
    </location>
</feature>
<evidence type="ECO:0000256" key="6">
    <source>
        <dbReference type="ARBA" id="ARBA00023065"/>
    </source>
</evidence>
<keyword evidence="5 8" id="KW-1133">Transmembrane helix</keyword>
<dbReference type="InterPro" id="IPR036837">
    <property type="entry name" value="Cation_efflux_CTD_sf"/>
</dbReference>
<feature type="domain" description="Cation efflux protein transmembrane" evidence="9">
    <location>
        <begin position="26"/>
        <end position="216"/>
    </location>
</feature>
<dbReference type="GO" id="GO:0005886">
    <property type="term" value="C:plasma membrane"/>
    <property type="evidence" value="ECO:0007669"/>
    <property type="project" value="TreeGrafter"/>
</dbReference>
<evidence type="ECO:0000256" key="4">
    <source>
        <dbReference type="ARBA" id="ARBA00022692"/>
    </source>
</evidence>
<dbReference type="InterPro" id="IPR050681">
    <property type="entry name" value="CDF/SLC30A"/>
</dbReference>
<dbReference type="InterPro" id="IPR002524">
    <property type="entry name" value="Cation_efflux"/>
</dbReference>
<proteinExistence type="inferred from homology"/>
<sequence>MGGHGHGHGHAPAAGHAGSRYRVRLTAAFGLVAAFFLVELVAGLLSGSLALVSDAGHMAADVVALGAALVATRIATRPDTTGRRTYGSYRAEVFASGLTVLIMLGVSAYVVAESVARIGESPEPASGTMLVVGVIGLAVNVVSMLLLRSGSTESLNVKGAYYEVVADAAGSVGVILAAILVAATGNGLWDTAVALAIGIFVAVRAVVLGREVLAVLGQHVPDGVSLDEVVTGLEAIDGVSEVHDLHIWTLTSGMNVATAHLVTSAGVSPDDVLTRAQALLATEHRIEHATLQVEQAPTAQCHEVNW</sequence>
<dbReference type="EMBL" id="VFOV01000001">
    <property type="protein sequence ID" value="TQL67217.1"/>
    <property type="molecule type" value="Genomic_DNA"/>
</dbReference>
<dbReference type="OrthoDB" id="9809646at2"/>
<feature type="transmembrane region" description="Helical" evidence="8">
    <location>
        <begin position="159"/>
        <end position="182"/>
    </location>
</feature>
<evidence type="ECO:0000256" key="2">
    <source>
        <dbReference type="ARBA" id="ARBA00008873"/>
    </source>
</evidence>
<keyword evidence="4 8" id="KW-0812">Transmembrane</keyword>
<dbReference type="AlphaFoldDB" id="A0A543A3Q8"/>
<keyword evidence="6" id="KW-0406">Ion transport</keyword>
<accession>A0A543A3Q8</accession>
<dbReference type="InterPro" id="IPR058533">
    <property type="entry name" value="Cation_efflux_TM"/>
</dbReference>
<protein>
    <submittedName>
        <fullName evidence="11">Cobalt-zinc-cadmium efflux system protein</fullName>
    </submittedName>
</protein>
<comment type="caution">
    <text evidence="11">The sequence shown here is derived from an EMBL/GenBank/DDBJ whole genome shotgun (WGS) entry which is preliminary data.</text>
</comment>
<evidence type="ECO:0000313" key="11">
    <source>
        <dbReference type="EMBL" id="TQL67217.1"/>
    </source>
</evidence>
<dbReference type="PANTHER" id="PTHR11562:SF17">
    <property type="entry name" value="RE54080P-RELATED"/>
    <property type="match status" value="1"/>
</dbReference>
<evidence type="ECO:0000256" key="1">
    <source>
        <dbReference type="ARBA" id="ARBA00004141"/>
    </source>
</evidence>
<dbReference type="InterPro" id="IPR027470">
    <property type="entry name" value="Cation_efflux_CTD"/>
</dbReference>
<comment type="similarity">
    <text evidence="2">Belongs to the cation diffusion facilitator (CDF) transporter (TC 2.A.4) family. SLC30A subfamily.</text>
</comment>
<evidence type="ECO:0000256" key="8">
    <source>
        <dbReference type="SAM" id="Phobius"/>
    </source>
</evidence>
<dbReference type="SUPFAM" id="SSF161111">
    <property type="entry name" value="Cation efflux protein transmembrane domain-like"/>
    <property type="match status" value="1"/>
</dbReference>
<comment type="subcellular location">
    <subcellularLocation>
        <location evidence="1">Membrane</location>
        <topology evidence="1">Multi-pass membrane protein</topology>
    </subcellularLocation>
</comment>
<dbReference type="Proteomes" id="UP000320209">
    <property type="component" value="Unassembled WGS sequence"/>
</dbReference>
<dbReference type="SUPFAM" id="SSF160240">
    <property type="entry name" value="Cation efflux protein cytoplasmic domain-like"/>
    <property type="match status" value="1"/>
</dbReference>
<dbReference type="GO" id="GO:0005385">
    <property type="term" value="F:zinc ion transmembrane transporter activity"/>
    <property type="evidence" value="ECO:0007669"/>
    <property type="project" value="TreeGrafter"/>
</dbReference>
<gene>
    <name evidence="11" type="ORF">FB381_1090</name>
</gene>
<feature type="transmembrane region" description="Helical" evidence="8">
    <location>
        <begin position="124"/>
        <end position="147"/>
    </location>
</feature>
<evidence type="ECO:0000256" key="5">
    <source>
        <dbReference type="ARBA" id="ARBA00022989"/>
    </source>
</evidence>
<feature type="transmembrane region" description="Helical" evidence="8">
    <location>
        <begin position="25"/>
        <end position="49"/>
    </location>
</feature>
<dbReference type="NCBIfam" id="TIGR01297">
    <property type="entry name" value="CDF"/>
    <property type="match status" value="1"/>
</dbReference>
<keyword evidence="12" id="KW-1185">Reference proteome</keyword>
<keyword evidence="3" id="KW-0813">Transport</keyword>
<dbReference type="PANTHER" id="PTHR11562">
    <property type="entry name" value="CATION EFFLUX PROTEIN/ ZINC TRANSPORTER"/>
    <property type="match status" value="1"/>
</dbReference>
<dbReference type="Gene3D" id="1.20.1510.10">
    <property type="entry name" value="Cation efflux protein transmembrane domain"/>
    <property type="match status" value="1"/>
</dbReference>
<evidence type="ECO:0000256" key="7">
    <source>
        <dbReference type="ARBA" id="ARBA00023136"/>
    </source>
</evidence>
<evidence type="ECO:0000259" key="10">
    <source>
        <dbReference type="Pfam" id="PF16916"/>
    </source>
</evidence>
<keyword evidence="7 8" id="KW-0472">Membrane</keyword>
<organism evidence="11 12">
    <name type="scientific">Nocardioides albertanoniae</name>
    <dbReference type="NCBI Taxonomy" id="1175486"/>
    <lineage>
        <taxon>Bacteria</taxon>
        <taxon>Bacillati</taxon>
        <taxon>Actinomycetota</taxon>
        <taxon>Actinomycetes</taxon>
        <taxon>Propionibacteriales</taxon>
        <taxon>Nocardioidaceae</taxon>
        <taxon>Nocardioides</taxon>
    </lineage>
</organism>
<reference evidence="11 12" key="1">
    <citation type="submission" date="2019-06" db="EMBL/GenBank/DDBJ databases">
        <title>Sequencing the genomes of 1000 actinobacteria strains.</title>
        <authorList>
            <person name="Klenk H.-P."/>
        </authorList>
    </citation>
    <scope>NUCLEOTIDE SEQUENCE [LARGE SCALE GENOMIC DNA]</scope>
    <source>
        <strain evidence="11 12">DSM 25218</strain>
    </source>
</reference>
<dbReference type="Pfam" id="PF01545">
    <property type="entry name" value="Cation_efflux"/>
    <property type="match status" value="1"/>
</dbReference>